<accession>A0AA88ATD5</accession>
<feature type="repeat" description="ANK" evidence="7">
    <location>
        <begin position="40"/>
        <end position="63"/>
    </location>
</feature>
<evidence type="ECO:0000256" key="3">
    <source>
        <dbReference type="ARBA" id="ARBA00022737"/>
    </source>
</evidence>
<keyword evidence="11" id="KW-1185">Reference proteome</keyword>
<comment type="caution">
    <text evidence="10">The sequence shown here is derived from an EMBL/GenBank/DDBJ whole genome shotgun (WGS) entry which is preliminary data.</text>
</comment>
<evidence type="ECO:0000256" key="4">
    <source>
        <dbReference type="ARBA" id="ARBA00022989"/>
    </source>
</evidence>
<feature type="transmembrane region" description="Helical" evidence="8">
    <location>
        <begin position="297"/>
        <end position="315"/>
    </location>
</feature>
<proteinExistence type="predicted"/>
<protein>
    <recommendedName>
        <fullName evidence="9">PGG domain-containing protein</fullName>
    </recommendedName>
</protein>
<feature type="transmembrane region" description="Helical" evidence="8">
    <location>
        <begin position="388"/>
        <end position="409"/>
    </location>
</feature>
<evidence type="ECO:0000256" key="5">
    <source>
        <dbReference type="ARBA" id="ARBA00023043"/>
    </source>
</evidence>
<reference evidence="10" key="1">
    <citation type="submission" date="2023-07" db="EMBL/GenBank/DDBJ databases">
        <title>draft genome sequence of fig (Ficus carica).</title>
        <authorList>
            <person name="Takahashi T."/>
            <person name="Nishimura K."/>
        </authorList>
    </citation>
    <scope>NUCLEOTIDE SEQUENCE</scope>
</reference>
<dbReference type="PANTHER" id="PTHR24186">
    <property type="entry name" value="PROTEIN PHOSPHATASE 1 REGULATORY SUBUNIT"/>
    <property type="match status" value="1"/>
</dbReference>
<evidence type="ECO:0000313" key="10">
    <source>
        <dbReference type="EMBL" id="GMN53053.1"/>
    </source>
</evidence>
<dbReference type="InterPro" id="IPR026961">
    <property type="entry name" value="PGG_dom"/>
</dbReference>
<dbReference type="SMART" id="SM00248">
    <property type="entry name" value="ANK"/>
    <property type="match status" value="5"/>
</dbReference>
<dbReference type="Pfam" id="PF13962">
    <property type="entry name" value="PGG"/>
    <property type="match status" value="1"/>
</dbReference>
<keyword evidence="4 8" id="KW-1133">Transmembrane helix</keyword>
<feature type="repeat" description="ANK" evidence="7">
    <location>
        <begin position="74"/>
        <end position="106"/>
    </location>
</feature>
<dbReference type="InterPro" id="IPR036770">
    <property type="entry name" value="Ankyrin_rpt-contain_sf"/>
</dbReference>
<comment type="subcellular location">
    <subcellularLocation>
        <location evidence="1">Membrane</location>
        <topology evidence="1">Multi-pass membrane protein</topology>
    </subcellularLocation>
</comment>
<dbReference type="Proteomes" id="UP001187192">
    <property type="component" value="Unassembled WGS sequence"/>
</dbReference>
<feature type="transmembrane region" description="Helical" evidence="8">
    <location>
        <begin position="354"/>
        <end position="376"/>
    </location>
</feature>
<dbReference type="InterPro" id="IPR002110">
    <property type="entry name" value="Ankyrin_rpt"/>
</dbReference>
<dbReference type="Pfam" id="PF12796">
    <property type="entry name" value="Ank_2"/>
    <property type="match status" value="2"/>
</dbReference>
<name>A0AA88ATD5_FICCA</name>
<evidence type="ECO:0000313" key="11">
    <source>
        <dbReference type="Proteomes" id="UP001187192"/>
    </source>
</evidence>
<evidence type="ECO:0000256" key="2">
    <source>
        <dbReference type="ARBA" id="ARBA00022692"/>
    </source>
</evidence>
<feature type="repeat" description="ANK" evidence="7">
    <location>
        <begin position="108"/>
        <end position="130"/>
    </location>
</feature>
<keyword evidence="6 8" id="KW-0472">Membrane</keyword>
<dbReference type="AlphaFoldDB" id="A0AA88ATD5"/>
<dbReference type="GO" id="GO:0005886">
    <property type="term" value="C:plasma membrane"/>
    <property type="evidence" value="ECO:0007669"/>
    <property type="project" value="TreeGrafter"/>
</dbReference>
<evidence type="ECO:0000259" key="9">
    <source>
        <dbReference type="Pfam" id="PF13962"/>
    </source>
</evidence>
<dbReference type="PROSITE" id="PS50088">
    <property type="entry name" value="ANK_REPEAT"/>
    <property type="match status" value="4"/>
</dbReference>
<evidence type="ECO:0000256" key="1">
    <source>
        <dbReference type="ARBA" id="ARBA00004141"/>
    </source>
</evidence>
<dbReference type="EMBL" id="BTGU01000044">
    <property type="protein sequence ID" value="GMN53053.1"/>
    <property type="molecule type" value="Genomic_DNA"/>
</dbReference>
<sequence length="476" mass="52204">MEIERKLLEAVTEGSVDAVEDLLRQDPLLLDRALVSCSSSSDSPLHIAAMLGHVGLVRELLRRRPQLASELDSAGSSPLHAAAARGHAEVVGELLAADPEACAVRNQEGLTPLHVAAAKGRVEVVGELVRVVPESVRALTDRGETGLHLCVVRNRFMALKALIKGVGGQNSEVLNWKDSDGFTVLHLAVAKKQFETVKYLLSSTAVDVNALNANGSTALDILLQSPRDLRDIEIEDSLRATGALTAKDMPIILEDWKPSIQRRITRTSASSLQLKEESFKKPAGKQKQTDWLGRKRSALMVVASLIATVAFQASITPPGGVWQDTLRANDNSTSGDKPHTVGKSIMASNGRTTYGLFMIFNTLAFLSSLSIILLLVSGLPIKRRRWMWIQMVIMWIAITAQVVTYFIALRDMSPTNDDVQRMLRKVTEISVLTWLCVVGVVFVGNVIRMNLWILRKYGYIKEKDTSAAVDDEPEEV</sequence>
<keyword evidence="5 7" id="KW-0040">ANK repeat</keyword>
<evidence type="ECO:0000256" key="8">
    <source>
        <dbReference type="SAM" id="Phobius"/>
    </source>
</evidence>
<feature type="domain" description="PGG" evidence="9">
    <location>
        <begin position="290"/>
        <end position="408"/>
    </location>
</feature>
<dbReference type="PANTHER" id="PTHR24186:SF37">
    <property type="entry name" value="PGG DOMAIN-CONTAINING PROTEIN"/>
    <property type="match status" value="1"/>
</dbReference>
<feature type="transmembrane region" description="Helical" evidence="8">
    <location>
        <begin position="429"/>
        <end position="447"/>
    </location>
</feature>
<feature type="repeat" description="ANK" evidence="7">
    <location>
        <begin position="180"/>
        <end position="213"/>
    </location>
</feature>
<evidence type="ECO:0000256" key="6">
    <source>
        <dbReference type="ARBA" id="ARBA00023136"/>
    </source>
</evidence>
<dbReference type="PROSITE" id="PS50297">
    <property type="entry name" value="ANK_REP_REGION"/>
    <property type="match status" value="4"/>
</dbReference>
<dbReference type="Gene3D" id="1.25.40.20">
    <property type="entry name" value="Ankyrin repeat-containing domain"/>
    <property type="match status" value="1"/>
</dbReference>
<keyword evidence="3" id="KW-0677">Repeat</keyword>
<dbReference type="SUPFAM" id="SSF48403">
    <property type="entry name" value="Ankyrin repeat"/>
    <property type="match status" value="1"/>
</dbReference>
<gene>
    <name evidence="10" type="ORF">TIFTF001_022187</name>
</gene>
<organism evidence="10 11">
    <name type="scientific">Ficus carica</name>
    <name type="common">Common fig</name>
    <dbReference type="NCBI Taxonomy" id="3494"/>
    <lineage>
        <taxon>Eukaryota</taxon>
        <taxon>Viridiplantae</taxon>
        <taxon>Streptophyta</taxon>
        <taxon>Embryophyta</taxon>
        <taxon>Tracheophyta</taxon>
        <taxon>Spermatophyta</taxon>
        <taxon>Magnoliopsida</taxon>
        <taxon>eudicotyledons</taxon>
        <taxon>Gunneridae</taxon>
        <taxon>Pentapetalae</taxon>
        <taxon>rosids</taxon>
        <taxon>fabids</taxon>
        <taxon>Rosales</taxon>
        <taxon>Moraceae</taxon>
        <taxon>Ficeae</taxon>
        <taxon>Ficus</taxon>
    </lineage>
</organism>
<keyword evidence="2 8" id="KW-0812">Transmembrane</keyword>
<evidence type="ECO:0000256" key="7">
    <source>
        <dbReference type="PROSITE-ProRule" id="PRU00023"/>
    </source>
</evidence>